<name>A0A9W6ESU4_9LACO</name>
<proteinExistence type="predicted"/>
<dbReference type="Gene3D" id="1.10.357.10">
    <property type="entry name" value="Tetracycline Repressor, domain 2"/>
    <property type="match status" value="1"/>
</dbReference>
<feature type="domain" description="HTH tetR-type" evidence="3">
    <location>
        <begin position="5"/>
        <end position="65"/>
    </location>
</feature>
<feature type="DNA-binding region" description="H-T-H motif" evidence="2">
    <location>
        <begin position="28"/>
        <end position="47"/>
    </location>
</feature>
<dbReference type="InterPro" id="IPR009057">
    <property type="entry name" value="Homeodomain-like_sf"/>
</dbReference>
<dbReference type="PANTHER" id="PTHR43479">
    <property type="entry name" value="ACREF/ENVCD OPERON REPRESSOR-RELATED"/>
    <property type="match status" value="1"/>
</dbReference>
<reference evidence="4" key="1">
    <citation type="submission" date="2022-07" db="EMBL/GenBank/DDBJ databases">
        <authorList>
            <person name="Kouya T."/>
            <person name="Ishiyama Y."/>
        </authorList>
    </citation>
    <scope>NUCLEOTIDE SEQUENCE</scope>
    <source>
        <strain evidence="4">WR16-4</strain>
    </source>
</reference>
<evidence type="ECO:0000259" key="3">
    <source>
        <dbReference type="PROSITE" id="PS50977"/>
    </source>
</evidence>
<dbReference type="Pfam" id="PF00440">
    <property type="entry name" value="TetR_N"/>
    <property type="match status" value="1"/>
</dbReference>
<dbReference type="GO" id="GO:0003677">
    <property type="term" value="F:DNA binding"/>
    <property type="evidence" value="ECO:0007669"/>
    <property type="project" value="UniProtKB-UniRule"/>
</dbReference>
<dbReference type="InterPro" id="IPR039532">
    <property type="entry name" value="TetR_C_Firmicutes"/>
</dbReference>
<evidence type="ECO:0000313" key="4">
    <source>
        <dbReference type="EMBL" id="GLB46494.1"/>
    </source>
</evidence>
<dbReference type="PANTHER" id="PTHR43479:SF11">
    <property type="entry name" value="ACREF_ENVCD OPERON REPRESSOR-RELATED"/>
    <property type="match status" value="1"/>
</dbReference>
<keyword evidence="1 2" id="KW-0238">DNA-binding</keyword>
<dbReference type="Pfam" id="PF14278">
    <property type="entry name" value="TetR_C_8"/>
    <property type="match status" value="1"/>
</dbReference>
<dbReference type="InterPro" id="IPR001647">
    <property type="entry name" value="HTH_TetR"/>
</dbReference>
<comment type="caution">
    <text evidence="4">The sequence shown here is derived from an EMBL/GenBank/DDBJ whole genome shotgun (WGS) entry which is preliminary data.</text>
</comment>
<keyword evidence="5" id="KW-1185">Reference proteome</keyword>
<evidence type="ECO:0000256" key="1">
    <source>
        <dbReference type="ARBA" id="ARBA00023125"/>
    </source>
</evidence>
<evidence type="ECO:0000256" key="2">
    <source>
        <dbReference type="PROSITE-ProRule" id="PRU00335"/>
    </source>
</evidence>
<dbReference type="InterPro" id="IPR050624">
    <property type="entry name" value="HTH-type_Tx_Regulator"/>
</dbReference>
<reference evidence="4" key="2">
    <citation type="journal article" date="2023" name="PLoS ONE">
        <title>Philodulcilactobacillus myokoensis gen. nov., sp. nov., a fructophilic, acidophilic, and agar-phobic lactic acid bacterium isolated from fermented vegetable extracts.</title>
        <authorList>
            <person name="Kouya T."/>
            <person name="Ishiyama Y."/>
            <person name="Ohashi S."/>
            <person name="Kumakubo R."/>
            <person name="Yamazaki T."/>
            <person name="Otaki T."/>
        </authorList>
    </citation>
    <scope>NUCLEOTIDE SEQUENCE</scope>
    <source>
        <strain evidence="4">WR16-4</strain>
    </source>
</reference>
<dbReference type="AlphaFoldDB" id="A0A9W6ESU4"/>
<dbReference type="RefSeq" id="WP_286135962.1">
    <property type="nucleotide sequence ID" value="NZ_BRPL01000002.1"/>
</dbReference>
<protein>
    <submittedName>
        <fullName evidence="4">TetR family transcriptional regulator</fullName>
    </submittedName>
</protein>
<dbReference type="Proteomes" id="UP001144204">
    <property type="component" value="Unassembled WGS sequence"/>
</dbReference>
<accession>A0A9W6ESU4</accession>
<organism evidence="4 5">
    <name type="scientific">Philodulcilactobacillus myokoensis</name>
    <dbReference type="NCBI Taxonomy" id="2929573"/>
    <lineage>
        <taxon>Bacteria</taxon>
        <taxon>Bacillati</taxon>
        <taxon>Bacillota</taxon>
        <taxon>Bacilli</taxon>
        <taxon>Lactobacillales</taxon>
        <taxon>Lactobacillaceae</taxon>
        <taxon>Philodulcilactobacillus</taxon>
    </lineage>
</organism>
<dbReference type="PROSITE" id="PS50977">
    <property type="entry name" value="HTH_TETR_2"/>
    <property type="match status" value="1"/>
</dbReference>
<gene>
    <name evidence="4" type="ORF">WR164_04730</name>
</gene>
<evidence type="ECO:0000313" key="5">
    <source>
        <dbReference type="Proteomes" id="UP001144204"/>
    </source>
</evidence>
<sequence length="174" mass="20652">MRNKYKTRDKIINGFLELLKDHSYQEITIKDICKKASVSRMTYYRNFHTKEDLINYHFNQIFLVFIRRLATSHNKSIIDIATIFFTLIKEDQFVMKMIVRNHLSMILLNRLKYYIEGLIDENVLKTREESSKLLVSLIAGGLTEIIITWTEDDMKESISSLAIFASKYMHFKIK</sequence>
<dbReference type="EMBL" id="BRPL01000002">
    <property type="protein sequence ID" value="GLB46494.1"/>
    <property type="molecule type" value="Genomic_DNA"/>
</dbReference>
<dbReference type="SUPFAM" id="SSF46689">
    <property type="entry name" value="Homeodomain-like"/>
    <property type="match status" value="1"/>
</dbReference>